<evidence type="ECO:0000259" key="12">
    <source>
        <dbReference type="PROSITE" id="PS51042"/>
    </source>
</evidence>
<evidence type="ECO:0000259" key="11">
    <source>
        <dbReference type="PROSITE" id="PS50071"/>
    </source>
</evidence>
<dbReference type="Gene3D" id="1.10.10.60">
    <property type="entry name" value="Homeodomain-like"/>
    <property type="match status" value="1"/>
</dbReference>
<sequence length="309" mass="35046">MNTANGVKSGMDFEVDQEEETIKELVGKDGSLEDIVERAETGLEDGFLDYFLEDGAASEDPLSHLLDQICKENSGEKENKENVDPFGNRLNGQQSCDSVSFGLYPDQQVVSSIGPIRQTEKKRMVSKPYEIAAPGHAAVIRDITAEELKNRLDTPVAEAIDTKRTVGDVKNWLKSNNVNQTTFAEKVLEKTQGHFSVISRNPAPWEELLAPGRAVFVRMHNWMKLSDEEKMKILSVEKVSVNTDLQEKMKKTRFTFPKEQMEILMGIYEVNDRPGKELIEELAAKFSLSFIQIKDFFLNRRRRAKKSNL</sequence>
<dbReference type="InterPro" id="IPR009057">
    <property type="entry name" value="Homeodomain-like_sf"/>
</dbReference>
<dbReference type="SUPFAM" id="SSF46689">
    <property type="entry name" value="Homeodomain-like"/>
    <property type="match status" value="1"/>
</dbReference>
<dbReference type="FunCoup" id="E3NND2">
    <property type="interactions" value="213"/>
</dbReference>
<dbReference type="Gene3D" id="1.10.260.40">
    <property type="entry name" value="lambda repressor-like DNA-binding domains"/>
    <property type="match status" value="1"/>
</dbReference>
<evidence type="ECO:0000256" key="8">
    <source>
        <dbReference type="PROSITE-ProRule" id="PRU00108"/>
    </source>
</evidence>
<evidence type="ECO:0000256" key="4">
    <source>
        <dbReference type="ARBA" id="ARBA00023125"/>
    </source>
</evidence>
<dbReference type="PROSITE" id="PS50071">
    <property type="entry name" value="HOMEOBOX_2"/>
    <property type="match status" value="1"/>
</dbReference>
<dbReference type="CTD" id="9828100"/>
<evidence type="ECO:0000313" key="14">
    <source>
        <dbReference type="Proteomes" id="UP000008281"/>
    </source>
</evidence>
<evidence type="ECO:0000256" key="5">
    <source>
        <dbReference type="ARBA" id="ARBA00023155"/>
    </source>
</evidence>
<keyword evidence="6 10" id="KW-0804">Transcription</keyword>
<dbReference type="InParanoid" id="E3NND2"/>
<dbReference type="CDD" id="cd00086">
    <property type="entry name" value="homeodomain"/>
    <property type="match status" value="1"/>
</dbReference>
<comment type="similarity">
    <text evidence="2 10">Belongs to the CUT homeobox family.</text>
</comment>
<dbReference type="InterPro" id="IPR003350">
    <property type="entry name" value="CUT_dom"/>
</dbReference>
<gene>
    <name evidence="13" type="ORF">CRE_21619</name>
</gene>
<keyword evidence="4 8" id="KW-0238">DNA-binding</keyword>
<dbReference type="OrthoDB" id="10068888at2759"/>
<protein>
    <recommendedName>
        <fullName evidence="10">One cut domain family member</fullName>
    </recommendedName>
</protein>
<evidence type="ECO:0000256" key="1">
    <source>
        <dbReference type="ARBA" id="ARBA00004123"/>
    </source>
</evidence>
<comment type="subcellular location">
    <subcellularLocation>
        <location evidence="1 8 9">Nucleus</location>
    </subcellularLocation>
</comment>
<dbReference type="PROSITE" id="PS51042">
    <property type="entry name" value="CUT"/>
    <property type="match status" value="1"/>
</dbReference>
<keyword evidence="5 8" id="KW-0371">Homeobox</keyword>
<evidence type="ECO:0000313" key="13">
    <source>
        <dbReference type="EMBL" id="EFP10558.1"/>
    </source>
</evidence>
<organism evidence="14">
    <name type="scientific">Caenorhabditis remanei</name>
    <name type="common">Caenorhabditis vulgaris</name>
    <dbReference type="NCBI Taxonomy" id="31234"/>
    <lineage>
        <taxon>Eukaryota</taxon>
        <taxon>Metazoa</taxon>
        <taxon>Ecdysozoa</taxon>
        <taxon>Nematoda</taxon>
        <taxon>Chromadorea</taxon>
        <taxon>Rhabditida</taxon>
        <taxon>Rhabditina</taxon>
        <taxon>Rhabditomorpha</taxon>
        <taxon>Rhabditoidea</taxon>
        <taxon>Rhabditidae</taxon>
        <taxon>Peloderinae</taxon>
        <taxon>Caenorhabditis</taxon>
    </lineage>
</organism>
<feature type="domain" description="Homeobox" evidence="11">
    <location>
        <begin position="247"/>
        <end position="307"/>
    </location>
</feature>
<name>E3NND2_CAERE</name>
<dbReference type="Proteomes" id="UP000008281">
    <property type="component" value="Unassembled WGS sequence"/>
</dbReference>
<dbReference type="RefSeq" id="XP_003090088.2">
    <property type="nucleotide sequence ID" value="XM_003090040.2"/>
</dbReference>
<keyword evidence="3 10" id="KW-0805">Transcription regulation</keyword>
<dbReference type="SMART" id="SM00389">
    <property type="entry name" value="HOX"/>
    <property type="match status" value="1"/>
</dbReference>
<dbReference type="PANTHER" id="PTHR14057">
    <property type="entry name" value="TRANSCRIPTION FACTOR ONECUT"/>
    <property type="match status" value="1"/>
</dbReference>
<dbReference type="Pfam" id="PF00046">
    <property type="entry name" value="Homeodomain"/>
    <property type="match status" value="1"/>
</dbReference>
<feature type="domain" description="CUT" evidence="12">
    <location>
        <begin position="151"/>
        <end position="238"/>
    </location>
</feature>
<dbReference type="HOGENOM" id="CLU_079461_0_0_1"/>
<dbReference type="EMBL" id="DS269200">
    <property type="protein sequence ID" value="EFP10558.1"/>
    <property type="molecule type" value="Genomic_DNA"/>
</dbReference>
<dbReference type="SMART" id="SM01109">
    <property type="entry name" value="CUT"/>
    <property type="match status" value="1"/>
</dbReference>
<evidence type="ECO:0000256" key="2">
    <source>
        <dbReference type="ARBA" id="ARBA00008190"/>
    </source>
</evidence>
<dbReference type="KEGG" id="crq:GCK72_012720"/>
<dbReference type="GO" id="GO:0000978">
    <property type="term" value="F:RNA polymerase II cis-regulatory region sequence-specific DNA binding"/>
    <property type="evidence" value="ECO:0007669"/>
    <property type="project" value="TreeGrafter"/>
</dbReference>
<feature type="DNA-binding region" description="Homeobox" evidence="8">
    <location>
        <begin position="249"/>
        <end position="308"/>
    </location>
</feature>
<keyword evidence="14" id="KW-1185">Reference proteome</keyword>
<evidence type="ECO:0000256" key="7">
    <source>
        <dbReference type="ARBA" id="ARBA00023242"/>
    </source>
</evidence>
<dbReference type="GO" id="GO:0000981">
    <property type="term" value="F:DNA-binding transcription factor activity, RNA polymerase II-specific"/>
    <property type="evidence" value="ECO:0007669"/>
    <property type="project" value="TreeGrafter"/>
</dbReference>
<accession>E3NND2</accession>
<dbReference type="SUPFAM" id="SSF47413">
    <property type="entry name" value="lambda repressor-like DNA-binding domains"/>
    <property type="match status" value="1"/>
</dbReference>
<dbReference type="PANTHER" id="PTHR14057:SF32">
    <property type="entry name" value="HOMEOBOX PROTEIN CEH-21-RELATED"/>
    <property type="match status" value="1"/>
</dbReference>
<evidence type="ECO:0000256" key="9">
    <source>
        <dbReference type="RuleBase" id="RU000682"/>
    </source>
</evidence>
<dbReference type="Pfam" id="PF02376">
    <property type="entry name" value="CUT"/>
    <property type="match status" value="1"/>
</dbReference>
<dbReference type="AlphaFoldDB" id="E3NND2"/>
<dbReference type="GeneID" id="9828100"/>
<evidence type="ECO:0000256" key="6">
    <source>
        <dbReference type="ARBA" id="ARBA00023163"/>
    </source>
</evidence>
<dbReference type="InterPro" id="IPR010982">
    <property type="entry name" value="Lambda_DNA-bd_dom_sf"/>
</dbReference>
<reference evidence="13" key="1">
    <citation type="submission" date="2007-07" db="EMBL/GenBank/DDBJ databases">
        <title>PCAP assembly of the Caenorhabditis remanei genome.</title>
        <authorList>
            <consortium name="The Caenorhabditis remanei Sequencing Consortium"/>
            <person name="Wilson R.K."/>
        </authorList>
    </citation>
    <scope>NUCLEOTIDE SEQUENCE [LARGE SCALE GENOMIC DNA]</scope>
    <source>
        <strain evidence="13">PB4641</strain>
    </source>
</reference>
<proteinExistence type="inferred from homology"/>
<dbReference type="InterPro" id="IPR051649">
    <property type="entry name" value="CUT_Homeobox"/>
</dbReference>
<dbReference type="InterPro" id="IPR001356">
    <property type="entry name" value="HD"/>
</dbReference>
<evidence type="ECO:0000256" key="10">
    <source>
        <dbReference type="RuleBase" id="RU361129"/>
    </source>
</evidence>
<keyword evidence="7 8" id="KW-0539">Nucleus</keyword>
<dbReference type="GO" id="GO:0005634">
    <property type="term" value="C:nucleus"/>
    <property type="evidence" value="ECO:0007669"/>
    <property type="project" value="UniProtKB-SubCell"/>
</dbReference>
<evidence type="ECO:0000256" key="3">
    <source>
        <dbReference type="ARBA" id="ARBA00023015"/>
    </source>
</evidence>